<sequence length="328" mass="36364">MPRKRLRQLRKVLCPRGDVFQKENNVAGLGMALCKFMTSAFGGSISVRSKEGLGTLVTVFFTLEDKIKPGICVDSARSLESEDYDLDSGSESESGGSYDSSYESESNEDRHLNLTNLTFKRKSSTSSLLRVESFTFIRAEDLAYPRILIVDDQMFNIDALLILLHVSGVNVKNCVHRAFSGSQALDQVKCQDSLLYYHIIFMSCFMPVVDGFEATREIRKFLKSKCLPQPLIFGVTANSDEACSKRAKACSMDEVLFKPLRPEHVKDSLARSRAIFKKAAPPSESPSSSEIEDLLSDDLKEFDVAEGSSLDKSHKSKKSPLKSASPGK</sequence>
<reference evidence="5" key="1">
    <citation type="submission" date="2021-01" db="EMBL/GenBank/DDBJ databases">
        <authorList>
            <person name="Corre E."/>
            <person name="Pelletier E."/>
            <person name="Niang G."/>
            <person name="Scheremetjew M."/>
            <person name="Finn R."/>
            <person name="Kale V."/>
            <person name="Holt S."/>
            <person name="Cochrane G."/>
            <person name="Meng A."/>
            <person name="Brown T."/>
            <person name="Cohen L."/>
        </authorList>
    </citation>
    <scope>NUCLEOTIDE SEQUENCE</scope>
    <source>
        <strain evidence="5">S3</strain>
    </source>
</reference>
<dbReference type="SUPFAM" id="SSF55874">
    <property type="entry name" value="ATPase domain of HSP90 chaperone/DNA topoisomerase II/histidine kinase"/>
    <property type="match status" value="1"/>
</dbReference>
<dbReference type="AlphaFoldDB" id="A0A7S3IPS8"/>
<dbReference type="SMART" id="SM00448">
    <property type="entry name" value="REC"/>
    <property type="match status" value="1"/>
</dbReference>
<protein>
    <recommendedName>
        <fullName evidence="4">Response regulatory domain-containing protein</fullName>
    </recommendedName>
</protein>
<dbReference type="PANTHER" id="PTHR43719">
    <property type="entry name" value="TWO-COMPONENT HISTIDINE KINASE"/>
    <property type="match status" value="1"/>
</dbReference>
<dbReference type="Pfam" id="PF00072">
    <property type="entry name" value="Response_reg"/>
    <property type="match status" value="1"/>
</dbReference>
<organism evidence="5">
    <name type="scientific">Strombidium inclinatum</name>
    <dbReference type="NCBI Taxonomy" id="197538"/>
    <lineage>
        <taxon>Eukaryota</taxon>
        <taxon>Sar</taxon>
        <taxon>Alveolata</taxon>
        <taxon>Ciliophora</taxon>
        <taxon>Intramacronucleata</taxon>
        <taxon>Spirotrichea</taxon>
        <taxon>Oligotrichia</taxon>
        <taxon>Strombidiidae</taxon>
        <taxon>Strombidium</taxon>
    </lineage>
</organism>
<proteinExistence type="predicted"/>
<feature type="compositionally biased region" description="Low complexity" evidence="3">
    <location>
        <begin position="91"/>
        <end position="104"/>
    </location>
</feature>
<dbReference type="EMBL" id="HBIH01025346">
    <property type="protein sequence ID" value="CAE0329506.1"/>
    <property type="molecule type" value="Transcribed_RNA"/>
</dbReference>
<dbReference type="Gene3D" id="3.30.565.10">
    <property type="entry name" value="Histidine kinase-like ATPase, C-terminal domain"/>
    <property type="match status" value="1"/>
</dbReference>
<dbReference type="InterPro" id="IPR036890">
    <property type="entry name" value="HATPase_C_sf"/>
</dbReference>
<dbReference type="PANTHER" id="PTHR43719:SF28">
    <property type="entry name" value="PEROXIDE STRESS-ACTIVATED HISTIDINE KINASE MAK1-RELATED"/>
    <property type="match status" value="1"/>
</dbReference>
<gene>
    <name evidence="5" type="ORF">SINC0208_LOCUS10136</name>
</gene>
<evidence type="ECO:0000259" key="4">
    <source>
        <dbReference type="PROSITE" id="PS50110"/>
    </source>
</evidence>
<feature type="region of interest" description="Disordered" evidence="3">
    <location>
        <begin position="82"/>
        <end position="109"/>
    </location>
</feature>
<keyword evidence="1" id="KW-0597">Phosphoprotein</keyword>
<evidence type="ECO:0000313" key="5">
    <source>
        <dbReference type="EMBL" id="CAE0329506.1"/>
    </source>
</evidence>
<dbReference type="SUPFAM" id="SSF52172">
    <property type="entry name" value="CheY-like"/>
    <property type="match status" value="1"/>
</dbReference>
<accession>A0A7S3IPS8</accession>
<name>A0A7S3IPS8_9SPIT</name>
<evidence type="ECO:0000256" key="1">
    <source>
        <dbReference type="ARBA" id="ARBA00022553"/>
    </source>
</evidence>
<dbReference type="PROSITE" id="PS50110">
    <property type="entry name" value="RESPONSE_REGULATORY"/>
    <property type="match status" value="1"/>
</dbReference>
<dbReference type="InterPro" id="IPR050956">
    <property type="entry name" value="2C_system_His_kinase"/>
</dbReference>
<feature type="region of interest" description="Disordered" evidence="3">
    <location>
        <begin position="305"/>
        <end position="328"/>
    </location>
</feature>
<dbReference type="InterPro" id="IPR011006">
    <property type="entry name" value="CheY-like_superfamily"/>
</dbReference>
<dbReference type="InterPro" id="IPR001789">
    <property type="entry name" value="Sig_transdc_resp-reg_receiver"/>
</dbReference>
<dbReference type="CDD" id="cd17546">
    <property type="entry name" value="REC_hyHK_CKI1_RcsC-like"/>
    <property type="match status" value="1"/>
</dbReference>
<evidence type="ECO:0000256" key="3">
    <source>
        <dbReference type="SAM" id="MobiDB-lite"/>
    </source>
</evidence>
<dbReference type="GO" id="GO:0000160">
    <property type="term" value="P:phosphorelay signal transduction system"/>
    <property type="evidence" value="ECO:0007669"/>
    <property type="project" value="InterPro"/>
</dbReference>
<dbReference type="Gene3D" id="3.40.50.2300">
    <property type="match status" value="1"/>
</dbReference>
<comment type="caution">
    <text evidence="2">Lacks conserved residue(s) required for the propagation of feature annotation.</text>
</comment>
<evidence type="ECO:0000256" key="2">
    <source>
        <dbReference type="PROSITE-ProRule" id="PRU00169"/>
    </source>
</evidence>
<feature type="domain" description="Response regulatory" evidence="4">
    <location>
        <begin position="146"/>
        <end position="273"/>
    </location>
</feature>